<evidence type="ECO:0000256" key="4">
    <source>
        <dbReference type="ARBA" id="ARBA00023163"/>
    </source>
</evidence>
<feature type="compositionally biased region" description="Low complexity" evidence="6">
    <location>
        <begin position="32"/>
        <end position="46"/>
    </location>
</feature>
<organism evidence="8 9">
    <name type="scientific">Eleusine coracana subsp. coracana</name>
    <dbReference type="NCBI Taxonomy" id="191504"/>
    <lineage>
        <taxon>Eukaryota</taxon>
        <taxon>Viridiplantae</taxon>
        <taxon>Streptophyta</taxon>
        <taxon>Embryophyta</taxon>
        <taxon>Tracheophyta</taxon>
        <taxon>Spermatophyta</taxon>
        <taxon>Magnoliopsida</taxon>
        <taxon>Liliopsida</taxon>
        <taxon>Poales</taxon>
        <taxon>Poaceae</taxon>
        <taxon>PACMAD clade</taxon>
        <taxon>Chloridoideae</taxon>
        <taxon>Cynodonteae</taxon>
        <taxon>Eleusininae</taxon>
        <taxon>Eleusine</taxon>
    </lineage>
</organism>
<proteinExistence type="predicted"/>
<keyword evidence="5" id="KW-0539">Nucleus</keyword>
<dbReference type="FunFam" id="2.20.25.80:FF:000004">
    <property type="entry name" value="WRKY transcription factor 65"/>
    <property type="match status" value="1"/>
</dbReference>
<evidence type="ECO:0000256" key="6">
    <source>
        <dbReference type="SAM" id="MobiDB-lite"/>
    </source>
</evidence>
<dbReference type="PROSITE" id="PS50811">
    <property type="entry name" value="WRKY"/>
    <property type="match status" value="1"/>
</dbReference>
<evidence type="ECO:0000256" key="1">
    <source>
        <dbReference type="ARBA" id="ARBA00004123"/>
    </source>
</evidence>
<keyword evidence="2" id="KW-0805">Transcription regulation</keyword>
<keyword evidence="3" id="KW-0238">DNA-binding</keyword>
<feature type="region of interest" description="Disordered" evidence="6">
    <location>
        <begin position="32"/>
        <end position="124"/>
    </location>
</feature>
<gene>
    <name evidence="8" type="primary">ga16277</name>
    <name evidence="8" type="ORF">PR202_ga16277</name>
</gene>
<reference evidence="8" key="2">
    <citation type="submission" date="2021-12" db="EMBL/GenBank/DDBJ databases">
        <title>Resequencing data analysis of finger millet.</title>
        <authorList>
            <person name="Hatakeyama M."/>
            <person name="Aluri S."/>
            <person name="Balachadran M.T."/>
            <person name="Sivarajan S.R."/>
            <person name="Poveda L."/>
            <person name="Shimizu-Inatsugi R."/>
            <person name="Schlapbach R."/>
            <person name="Sreeman S.M."/>
            <person name="Shimizu K.K."/>
        </authorList>
    </citation>
    <scope>NUCLEOTIDE SEQUENCE</scope>
</reference>
<dbReference type="InterPro" id="IPR044810">
    <property type="entry name" value="WRKY_plant"/>
</dbReference>
<feature type="compositionally biased region" description="Polar residues" evidence="6">
    <location>
        <begin position="80"/>
        <end position="98"/>
    </location>
</feature>
<dbReference type="Pfam" id="PF03106">
    <property type="entry name" value="WRKY"/>
    <property type="match status" value="1"/>
</dbReference>
<dbReference type="PANTHER" id="PTHR32096:SF57">
    <property type="entry name" value="WRKY DNA-BINDING DOMAIN SUPERFAMILY PROTEIN-RELATED"/>
    <property type="match status" value="1"/>
</dbReference>
<feature type="domain" description="WRKY" evidence="7">
    <location>
        <begin position="169"/>
        <end position="228"/>
    </location>
</feature>
<dbReference type="EMBL" id="BQKI01000007">
    <property type="protein sequence ID" value="GJM99196.1"/>
    <property type="molecule type" value="Genomic_DNA"/>
</dbReference>
<dbReference type="Gene3D" id="2.20.25.80">
    <property type="entry name" value="WRKY domain"/>
    <property type="match status" value="1"/>
</dbReference>
<feature type="region of interest" description="Disordered" evidence="6">
    <location>
        <begin position="219"/>
        <end position="296"/>
    </location>
</feature>
<evidence type="ECO:0000313" key="9">
    <source>
        <dbReference type="Proteomes" id="UP001054889"/>
    </source>
</evidence>
<feature type="compositionally biased region" description="Low complexity" evidence="6">
    <location>
        <begin position="249"/>
        <end position="269"/>
    </location>
</feature>
<protein>
    <recommendedName>
        <fullName evidence="7">WRKY domain-containing protein</fullName>
    </recommendedName>
</protein>
<dbReference type="GO" id="GO:0005634">
    <property type="term" value="C:nucleus"/>
    <property type="evidence" value="ECO:0007669"/>
    <property type="project" value="UniProtKB-SubCell"/>
</dbReference>
<dbReference type="InterPro" id="IPR036576">
    <property type="entry name" value="WRKY_dom_sf"/>
</dbReference>
<comment type="subcellular location">
    <subcellularLocation>
        <location evidence="1">Nucleus</location>
    </subcellularLocation>
</comment>
<dbReference type="AlphaFoldDB" id="A0AAV5CMC9"/>
<keyword evidence="4" id="KW-0804">Transcription</keyword>
<dbReference type="PANTHER" id="PTHR32096">
    <property type="entry name" value="WRKY TRANSCRIPTION FACTOR 30-RELATED-RELATED"/>
    <property type="match status" value="1"/>
</dbReference>
<dbReference type="SUPFAM" id="SSF118290">
    <property type="entry name" value="WRKY DNA-binding domain"/>
    <property type="match status" value="1"/>
</dbReference>
<reference evidence="8" key="1">
    <citation type="journal article" date="2018" name="DNA Res.">
        <title>Multiple hybrid de novo genome assembly of finger millet, an orphan allotetraploid crop.</title>
        <authorList>
            <person name="Hatakeyama M."/>
            <person name="Aluri S."/>
            <person name="Balachadran M.T."/>
            <person name="Sivarajan S.R."/>
            <person name="Patrignani A."/>
            <person name="Gruter S."/>
            <person name="Poveda L."/>
            <person name="Shimizu-Inatsugi R."/>
            <person name="Baeten J."/>
            <person name="Francoijs K.J."/>
            <person name="Nataraja K.N."/>
            <person name="Reddy Y.A.N."/>
            <person name="Phadnis S."/>
            <person name="Ravikumar R.L."/>
            <person name="Schlapbach R."/>
            <person name="Sreeman S.M."/>
            <person name="Shimizu K.K."/>
        </authorList>
    </citation>
    <scope>NUCLEOTIDE SEQUENCE</scope>
</reference>
<dbReference type="InterPro" id="IPR003657">
    <property type="entry name" value="WRKY_dom"/>
</dbReference>
<dbReference type="GO" id="GO:0000976">
    <property type="term" value="F:transcription cis-regulatory region binding"/>
    <property type="evidence" value="ECO:0007669"/>
    <property type="project" value="TreeGrafter"/>
</dbReference>
<comment type="caution">
    <text evidence="8">The sequence shown here is derived from an EMBL/GenBank/DDBJ whole genome shotgun (WGS) entry which is preliminary data.</text>
</comment>
<evidence type="ECO:0000259" key="7">
    <source>
        <dbReference type="PROSITE" id="PS50811"/>
    </source>
</evidence>
<keyword evidence="9" id="KW-1185">Reference proteome</keyword>
<evidence type="ECO:0000256" key="2">
    <source>
        <dbReference type="ARBA" id="ARBA00023015"/>
    </source>
</evidence>
<sequence>MEGDLWWCRGGSSSSSNNWDLHAVVRFACSGAASQGAPASPPSDGSFSWPSPWQQPLPGDDDPATDNLCQALLAEPKAESSPQPSSPRNEAPTTQQPTLADEAPSNKPRRPSGRGGGGPPRSKRKYEMKCICSSAHTDRCDTYTYICRSKKSQVNKEVTRVPAGSPSADLWAWRKYGQKPIKGSPYPRGYYRCSTDKDCKARKQVERCRADPGTLIITYTGEHSHPVPLHRNSLAGTTRSKPQQKQPRAPSSPAGEEAQSSPSPPSLAADTTNNKLSPATPLRSPSVGVEYEDEEDDDTLAIRLLLEDTEMVTHQDDALLFLEHDEPAQPVVVQGSGAGCDVGAMLLPKPEELAPSGCDDAMLFPNNEADEPGTCPVGGGGAEDVMLLPKPGELQQPMTTVNMMASGGAGMTASVINFADDKFSASALSAWEAAAAETAASAWGL</sequence>
<name>A0AAV5CMC9_ELECO</name>
<evidence type="ECO:0000256" key="5">
    <source>
        <dbReference type="ARBA" id="ARBA00023242"/>
    </source>
</evidence>
<evidence type="ECO:0000256" key="3">
    <source>
        <dbReference type="ARBA" id="ARBA00023125"/>
    </source>
</evidence>
<feature type="compositionally biased region" description="Polar residues" evidence="6">
    <location>
        <begin position="234"/>
        <end position="246"/>
    </location>
</feature>
<dbReference type="GO" id="GO:0003700">
    <property type="term" value="F:DNA-binding transcription factor activity"/>
    <property type="evidence" value="ECO:0007669"/>
    <property type="project" value="InterPro"/>
</dbReference>
<dbReference type="Proteomes" id="UP001054889">
    <property type="component" value="Unassembled WGS sequence"/>
</dbReference>
<evidence type="ECO:0000313" key="8">
    <source>
        <dbReference type="EMBL" id="GJM99196.1"/>
    </source>
</evidence>
<dbReference type="SMART" id="SM00774">
    <property type="entry name" value="WRKY"/>
    <property type="match status" value="1"/>
</dbReference>
<accession>A0AAV5CMC9</accession>